<dbReference type="RefSeq" id="WP_066421753.1">
    <property type="nucleotide sequence ID" value="NZ_JTJU01000028.1"/>
</dbReference>
<dbReference type="Proteomes" id="UP000092527">
    <property type="component" value="Unassembled WGS sequence"/>
</dbReference>
<gene>
    <name evidence="1" type="ORF">QV09_05585</name>
</gene>
<comment type="caution">
    <text evidence="1">The sequence shown here is derived from an EMBL/GenBank/DDBJ whole genome shotgun (WGS) entry which is preliminary data.</text>
</comment>
<proteinExistence type="predicted"/>
<name>A0AB36E2S0_9PAST</name>
<organism evidence="1 2">
    <name type="scientific">Gallibacterium salpingitidis</name>
    <dbReference type="NCBI Taxonomy" id="505341"/>
    <lineage>
        <taxon>Bacteria</taxon>
        <taxon>Pseudomonadati</taxon>
        <taxon>Pseudomonadota</taxon>
        <taxon>Gammaproteobacteria</taxon>
        <taxon>Pasteurellales</taxon>
        <taxon>Pasteurellaceae</taxon>
        <taxon>Gallibacterium</taxon>
    </lineage>
</organism>
<dbReference type="Pfam" id="PF22759">
    <property type="entry name" value="E217_GP41"/>
    <property type="match status" value="1"/>
</dbReference>
<sequence length="295" mass="32340">MSFNKKRLKVTLYLGEKGKSFDDNGKNTVVLENFRVSAMVQSGNGSGASPTAKIMIWGLGKNIINQVTKIHWNTEQSQLNSIKLEADNGDGVYYVVYQGTISFAYPNFGSAPEHILTIDSVTALNHQVLPTQPTSHNGSADVADMIKTLCDSMGMKFENNGVNIKLSNPYLPQTALEKVRQICESANISMYLDKDTIAIALKDQPRKTKIAVLSPNTGLIGYPVPNLQGITLKALYDQSVIFGGLIEIKDSQIEMANGQWRVFGITYYLESELPSGRWEMEIQAASPTGGARIAK</sequence>
<evidence type="ECO:0000313" key="2">
    <source>
        <dbReference type="Proteomes" id="UP000092527"/>
    </source>
</evidence>
<evidence type="ECO:0008006" key="3">
    <source>
        <dbReference type="Google" id="ProtNLM"/>
    </source>
</evidence>
<accession>A0AB36E2S0</accession>
<evidence type="ECO:0000313" key="1">
    <source>
        <dbReference type="EMBL" id="OBX10419.1"/>
    </source>
</evidence>
<protein>
    <recommendedName>
        <fullName evidence="3">Phage tail protein</fullName>
    </recommendedName>
</protein>
<dbReference type="EMBL" id="JTJU01000028">
    <property type="protein sequence ID" value="OBX10419.1"/>
    <property type="molecule type" value="Genomic_DNA"/>
</dbReference>
<dbReference type="AlphaFoldDB" id="A0AB36E2S0"/>
<reference evidence="1 2" key="1">
    <citation type="submission" date="2014-11" db="EMBL/GenBank/DDBJ databases">
        <title>Pan-genome of Gallibacterium spp.</title>
        <authorList>
            <person name="Kudirkiene E."/>
            <person name="Bojesen A.M."/>
        </authorList>
    </citation>
    <scope>NUCLEOTIDE SEQUENCE [LARGE SCALE GENOMIC DNA]</scope>
    <source>
        <strain evidence="1 2">18469/18</strain>
    </source>
</reference>
<dbReference type="InterPro" id="IPR054496">
    <property type="entry name" value="E217_GP41"/>
</dbReference>